<evidence type="ECO:0000313" key="1">
    <source>
        <dbReference type="EMBL" id="PWA63376.1"/>
    </source>
</evidence>
<evidence type="ECO:0000313" key="2">
    <source>
        <dbReference type="Proteomes" id="UP000245207"/>
    </source>
</evidence>
<dbReference type="AlphaFoldDB" id="A0A2U1MQ81"/>
<protein>
    <submittedName>
        <fullName evidence="1">Uncharacterized protein</fullName>
    </submittedName>
</protein>
<sequence length="94" mass="10883">MAFFVKESEHLEIKEEIRSATDNFNDNKVIGTRGKYQRFFKAFACGNVEMAEPVLNEDIFPKLQSSSLFWIANKIDLYSLANIFGFLYKFKIAS</sequence>
<dbReference type="Proteomes" id="UP000245207">
    <property type="component" value="Unassembled WGS sequence"/>
</dbReference>
<keyword evidence="2" id="KW-1185">Reference proteome</keyword>
<dbReference type="EMBL" id="PKPP01004652">
    <property type="protein sequence ID" value="PWA63376.1"/>
    <property type="molecule type" value="Genomic_DNA"/>
</dbReference>
<gene>
    <name evidence="1" type="ORF">CTI12_AA329580</name>
</gene>
<comment type="caution">
    <text evidence="1">The sequence shown here is derived from an EMBL/GenBank/DDBJ whole genome shotgun (WGS) entry which is preliminary data.</text>
</comment>
<name>A0A2U1MQ81_ARTAN</name>
<accession>A0A2U1MQ81</accession>
<reference evidence="1 2" key="1">
    <citation type="journal article" date="2018" name="Mol. Plant">
        <title>The genome of Artemisia annua provides insight into the evolution of Asteraceae family and artemisinin biosynthesis.</title>
        <authorList>
            <person name="Shen Q."/>
            <person name="Zhang L."/>
            <person name="Liao Z."/>
            <person name="Wang S."/>
            <person name="Yan T."/>
            <person name="Shi P."/>
            <person name="Liu M."/>
            <person name="Fu X."/>
            <person name="Pan Q."/>
            <person name="Wang Y."/>
            <person name="Lv Z."/>
            <person name="Lu X."/>
            <person name="Zhang F."/>
            <person name="Jiang W."/>
            <person name="Ma Y."/>
            <person name="Chen M."/>
            <person name="Hao X."/>
            <person name="Li L."/>
            <person name="Tang Y."/>
            <person name="Lv G."/>
            <person name="Zhou Y."/>
            <person name="Sun X."/>
            <person name="Brodelius P.E."/>
            <person name="Rose J.K.C."/>
            <person name="Tang K."/>
        </authorList>
    </citation>
    <scope>NUCLEOTIDE SEQUENCE [LARGE SCALE GENOMIC DNA]</scope>
    <source>
        <strain evidence="2">cv. Huhao1</strain>
        <tissue evidence="1">Leaf</tissue>
    </source>
</reference>
<proteinExistence type="predicted"/>
<organism evidence="1 2">
    <name type="scientific">Artemisia annua</name>
    <name type="common">Sweet wormwood</name>
    <dbReference type="NCBI Taxonomy" id="35608"/>
    <lineage>
        <taxon>Eukaryota</taxon>
        <taxon>Viridiplantae</taxon>
        <taxon>Streptophyta</taxon>
        <taxon>Embryophyta</taxon>
        <taxon>Tracheophyta</taxon>
        <taxon>Spermatophyta</taxon>
        <taxon>Magnoliopsida</taxon>
        <taxon>eudicotyledons</taxon>
        <taxon>Gunneridae</taxon>
        <taxon>Pentapetalae</taxon>
        <taxon>asterids</taxon>
        <taxon>campanulids</taxon>
        <taxon>Asterales</taxon>
        <taxon>Asteraceae</taxon>
        <taxon>Asteroideae</taxon>
        <taxon>Anthemideae</taxon>
        <taxon>Artemisiinae</taxon>
        <taxon>Artemisia</taxon>
    </lineage>
</organism>